<dbReference type="AlphaFoldDB" id="A0A7G5GYG1"/>
<proteinExistence type="predicted"/>
<evidence type="ECO:0000313" key="3">
    <source>
        <dbReference type="Proteomes" id="UP000515369"/>
    </source>
</evidence>
<dbReference type="InterPro" id="IPR041698">
    <property type="entry name" value="Methyltransf_25"/>
</dbReference>
<organism evidence="2 3">
    <name type="scientific">Spirosoma foliorum</name>
    <dbReference type="NCBI Taxonomy" id="2710596"/>
    <lineage>
        <taxon>Bacteria</taxon>
        <taxon>Pseudomonadati</taxon>
        <taxon>Bacteroidota</taxon>
        <taxon>Cytophagia</taxon>
        <taxon>Cytophagales</taxon>
        <taxon>Cytophagaceae</taxon>
        <taxon>Spirosoma</taxon>
    </lineage>
</organism>
<keyword evidence="2" id="KW-0489">Methyltransferase</keyword>
<protein>
    <submittedName>
        <fullName evidence="2">Class I SAM-dependent methyltransferase</fullName>
    </submittedName>
</protein>
<dbReference type="RefSeq" id="WP_182461159.1">
    <property type="nucleotide sequence ID" value="NZ_CP059732.1"/>
</dbReference>
<dbReference type="GO" id="GO:0008168">
    <property type="term" value="F:methyltransferase activity"/>
    <property type="evidence" value="ECO:0007669"/>
    <property type="project" value="UniProtKB-KW"/>
</dbReference>
<evidence type="ECO:0000259" key="1">
    <source>
        <dbReference type="Pfam" id="PF13649"/>
    </source>
</evidence>
<evidence type="ECO:0000313" key="2">
    <source>
        <dbReference type="EMBL" id="QMW03903.1"/>
    </source>
</evidence>
<feature type="domain" description="Methyltransferase" evidence="1">
    <location>
        <begin position="46"/>
        <end position="128"/>
    </location>
</feature>
<name>A0A7G5GYG1_9BACT</name>
<dbReference type="KEGG" id="sfol:H3H32_02800"/>
<dbReference type="Gene3D" id="3.40.50.150">
    <property type="entry name" value="Vaccinia Virus protein VP39"/>
    <property type="match status" value="1"/>
</dbReference>
<keyword evidence="3" id="KW-1185">Reference proteome</keyword>
<dbReference type="GO" id="GO:0032259">
    <property type="term" value="P:methylation"/>
    <property type="evidence" value="ECO:0007669"/>
    <property type="project" value="UniProtKB-KW"/>
</dbReference>
<gene>
    <name evidence="2" type="ORF">H3H32_02800</name>
</gene>
<accession>A0A7G5GYG1</accession>
<dbReference type="SUPFAM" id="SSF53335">
    <property type="entry name" value="S-adenosyl-L-methionine-dependent methyltransferases"/>
    <property type="match status" value="1"/>
</dbReference>
<sequence length="200" mass="22885">MQSDSERIRDLYQRHALLWNEERNRSLFEKAWLDRFLSLIPADASVLDLGCGMGEPIANYLIEQGCTVTGVDTSHTFIDLCKNRFPQQNWLVADMRNVVLDKKFQGILAWDSFFHLNHADQRQMFPVFRNYAASGAALLFTSGPSYGEAIGEYQGEPLYHASLDTIDYQNLLQEQGFTVIDHVVEDPTCGYRTVWLAKLN</sequence>
<dbReference type="Pfam" id="PF13649">
    <property type="entry name" value="Methyltransf_25"/>
    <property type="match status" value="1"/>
</dbReference>
<dbReference type="CDD" id="cd02440">
    <property type="entry name" value="AdoMet_MTases"/>
    <property type="match status" value="1"/>
</dbReference>
<dbReference type="InterPro" id="IPR029063">
    <property type="entry name" value="SAM-dependent_MTases_sf"/>
</dbReference>
<dbReference type="Proteomes" id="UP000515369">
    <property type="component" value="Chromosome"/>
</dbReference>
<reference evidence="2 3" key="1">
    <citation type="submission" date="2020-07" db="EMBL/GenBank/DDBJ databases">
        <title>Spirosoma foliorum sp. nov., isolated from the leaves on the Nejang mountain Korea, Republic of.</title>
        <authorList>
            <person name="Ho H."/>
            <person name="Lee Y.-J."/>
            <person name="Nurcahyanto D.-A."/>
            <person name="Kim S.-G."/>
        </authorList>
    </citation>
    <scope>NUCLEOTIDE SEQUENCE [LARGE SCALE GENOMIC DNA]</scope>
    <source>
        <strain evidence="2 3">PL0136</strain>
    </source>
</reference>
<keyword evidence="2" id="KW-0808">Transferase</keyword>
<dbReference type="EMBL" id="CP059732">
    <property type="protein sequence ID" value="QMW03903.1"/>
    <property type="molecule type" value="Genomic_DNA"/>
</dbReference>